<evidence type="ECO:0000259" key="4">
    <source>
        <dbReference type="Pfam" id="PF25000"/>
    </source>
</evidence>
<dbReference type="InterPro" id="IPR011990">
    <property type="entry name" value="TPR-like_helical_dom_sf"/>
</dbReference>
<evidence type="ECO:0000313" key="6">
    <source>
        <dbReference type="Proteomes" id="UP000177622"/>
    </source>
</evidence>
<evidence type="ECO:0000313" key="5">
    <source>
        <dbReference type="EMBL" id="OGE47223.1"/>
    </source>
</evidence>
<evidence type="ECO:0000256" key="2">
    <source>
        <dbReference type="SAM" id="MobiDB-lite"/>
    </source>
</evidence>
<dbReference type="InterPro" id="IPR027417">
    <property type="entry name" value="P-loop_NTPase"/>
</dbReference>
<dbReference type="Gene3D" id="3.40.50.300">
    <property type="entry name" value="P-loop containing nucleotide triphosphate hydrolases"/>
    <property type="match status" value="1"/>
</dbReference>
<dbReference type="SUPFAM" id="SSF52540">
    <property type="entry name" value="P-loop containing nucleoside triphosphate hydrolases"/>
    <property type="match status" value="1"/>
</dbReference>
<dbReference type="Proteomes" id="UP000177622">
    <property type="component" value="Unassembled WGS sequence"/>
</dbReference>
<dbReference type="Pfam" id="PF25000">
    <property type="entry name" value="DUF7779"/>
    <property type="match status" value="1"/>
</dbReference>
<evidence type="ECO:0000259" key="3">
    <source>
        <dbReference type="Pfam" id="PF00931"/>
    </source>
</evidence>
<feature type="region of interest" description="Disordered" evidence="2">
    <location>
        <begin position="343"/>
        <end position="368"/>
    </location>
</feature>
<dbReference type="STRING" id="1835702.A0A1F5L1W9"/>
<keyword evidence="6" id="KW-1185">Reference proteome</keyword>
<dbReference type="EMBL" id="LXJU01000054">
    <property type="protein sequence ID" value="OGE47223.1"/>
    <property type="molecule type" value="Genomic_DNA"/>
</dbReference>
<dbReference type="OrthoDB" id="5986190at2759"/>
<dbReference type="GO" id="GO:0043531">
    <property type="term" value="F:ADP binding"/>
    <property type="evidence" value="ECO:0007669"/>
    <property type="project" value="InterPro"/>
</dbReference>
<protein>
    <submittedName>
        <fullName evidence="5">Uncharacterized protein</fullName>
    </submittedName>
</protein>
<comment type="caution">
    <text evidence="5">The sequence shown here is derived from an EMBL/GenBank/DDBJ whole genome shotgun (WGS) entry which is preliminary data.</text>
</comment>
<dbReference type="InterPro" id="IPR019734">
    <property type="entry name" value="TPR_rpt"/>
</dbReference>
<organism evidence="5 6">
    <name type="scientific">Penicillium arizonense</name>
    <dbReference type="NCBI Taxonomy" id="1835702"/>
    <lineage>
        <taxon>Eukaryota</taxon>
        <taxon>Fungi</taxon>
        <taxon>Dikarya</taxon>
        <taxon>Ascomycota</taxon>
        <taxon>Pezizomycotina</taxon>
        <taxon>Eurotiomycetes</taxon>
        <taxon>Eurotiomycetidae</taxon>
        <taxon>Eurotiales</taxon>
        <taxon>Aspergillaceae</taxon>
        <taxon>Penicillium</taxon>
    </lineage>
</organism>
<evidence type="ECO:0000256" key="1">
    <source>
        <dbReference type="PROSITE-ProRule" id="PRU00339"/>
    </source>
</evidence>
<dbReference type="InterPro" id="IPR002182">
    <property type="entry name" value="NB-ARC"/>
</dbReference>
<sequence>MASMASVSFDGNNHGLQIGDNYGSIHAEFHSPERPETPPSPLSTVPFPRDQDFVCRDTLLDQIHHKRSFPGSRIALVGLGGVGKSQLAIEYSYRVRCESPATWVFWVHASNEARFEQSFRDIADQLKIPNRLGPKVNIFKLVGNWLRDEKRGEWICILDNADDHEYLCLFPAAANGAKPLLEYIPKSRNGSLIITSRSREAALKMVAPKNLIEVKSMEQSEALELLRKKLEQSEEDQHSRQLVEALEFMPLAIVQAASYIRTRAPRCSVSQYLRDFQTSDREAIKLLQRETDCLDRDWEAKNSILVTWQISFNHIQRQRASATDLLSLMSFFDRQEIPENLIRSHPEASYTSTSELHNDSTDEETSSEPSICLDFEDDVITLRNYSFIYTSECGTSFTMHRLVQLTTRAWLKAHNKLNLWKEKFISVLYREFPTGQYENWGKCRALFPHVRSAMSQRPKSEELLLQWATLLYKGAWFASAIGNIEDARNMAFKSRMQRVRLLGGEDEDTLASTAMLATAHTLEGRWEEAAQLEVELMKTRITKLGVGHAATLISMAALASTYRQQGRWREAEQLEVQVLEIHKHKLGVGHADTLKSMANLASTYLEQGRWREAEQLFVHVVEYFKSKPGGELPDLLTSMANLASTYMSQGQWDKAEELFLQVIEIFKTKFGREHPNTLKSMGNLASTYMSQGRYLEAEKISLQIVSSLERKFGEDHPDTLTSKNNLAWIYTHQDRWEDAGKLYIQLIEARKRNIGENHPDTLTSMNNLASTYMRQHRWEKAENLHMQVAEARKKNLGEHHPATLASLANLASTYRNRGRWEEAEKLNIGVMEARKIILGNDHPDTLTSMTNLASTYWSQGRWEEAEKLFLQVMETRKTKIGDDHPDTLKSVHNVASTYLKQGRWQEAEQLLVQTMETRKTKLGVDHPETLMCMADVAFTWKTLGRNSEAIDLIRACAAQQHRTLGSNHPHTLSSFGMLLDWKTEG</sequence>
<dbReference type="PRINTS" id="PR00381">
    <property type="entry name" value="KINESINLIGHT"/>
</dbReference>
<reference evidence="5 6" key="1">
    <citation type="journal article" date="2016" name="Sci. Rep.">
        <title>Penicillium arizonense, a new, genome sequenced fungal species, reveals a high chemical diversity in secreted metabolites.</title>
        <authorList>
            <person name="Grijseels S."/>
            <person name="Nielsen J.C."/>
            <person name="Randelovic M."/>
            <person name="Nielsen J."/>
            <person name="Nielsen K.F."/>
            <person name="Workman M."/>
            <person name="Frisvad J.C."/>
        </authorList>
    </citation>
    <scope>NUCLEOTIDE SEQUENCE [LARGE SCALE GENOMIC DNA]</scope>
    <source>
        <strain evidence="5 6">CBS 141311</strain>
    </source>
</reference>
<feature type="domain" description="DUF7779" evidence="4">
    <location>
        <begin position="316"/>
        <end position="413"/>
    </location>
</feature>
<dbReference type="GeneID" id="34582193"/>
<name>A0A1F5L1W9_PENAI</name>
<dbReference type="PANTHER" id="PTHR46082:SF6">
    <property type="entry name" value="AAA+ ATPASE DOMAIN-CONTAINING PROTEIN-RELATED"/>
    <property type="match status" value="1"/>
</dbReference>
<dbReference type="SUPFAM" id="SSF48452">
    <property type="entry name" value="TPR-like"/>
    <property type="match status" value="4"/>
</dbReference>
<dbReference type="NCBIfam" id="NF040586">
    <property type="entry name" value="FxSxx_TPR"/>
    <property type="match status" value="1"/>
</dbReference>
<dbReference type="AlphaFoldDB" id="A0A1F5L1W9"/>
<feature type="repeat" description="TPR" evidence="1">
    <location>
        <begin position="636"/>
        <end position="669"/>
    </location>
</feature>
<dbReference type="InterPro" id="IPR056681">
    <property type="entry name" value="DUF7779"/>
</dbReference>
<keyword evidence="1" id="KW-0802">TPR repeat</keyword>
<dbReference type="SMART" id="SM00028">
    <property type="entry name" value="TPR"/>
    <property type="match status" value="8"/>
</dbReference>
<proteinExistence type="predicted"/>
<dbReference type="Pfam" id="PF13374">
    <property type="entry name" value="TPR_10"/>
    <property type="match status" value="3"/>
</dbReference>
<dbReference type="RefSeq" id="XP_022482684.1">
    <property type="nucleotide sequence ID" value="XM_022637459.1"/>
</dbReference>
<dbReference type="InterPro" id="IPR053137">
    <property type="entry name" value="NLR-like"/>
</dbReference>
<dbReference type="Pfam" id="PF00931">
    <property type="entry name" value="NB-ARC"/>
    <property type="match status" value="1"/>
</dbReference>
<dbReference type="Gene3D" id="1.25.40.10">
    <property type="entry name" value="Tetratricopeptide repeat domain"/>
    <property type="match status" value="3"/>
</dbReference>
<dbReference type="PANTHER" id="PTHR46082">
    <property type="entry name" value="ATP/GTP-BINDING PROTEIN-RELATED"/>
    <property type="match status" value="1"/>
</dbReference>
<dbReference type="Pfam" id="PF13424">
    <property type="entry name" value="TPR_12"/>
    <property type="match status" value="4"/>
</dbReference>
<dbReference type="PROSITE" id="PS50005">
    <property type="entry name" value="TPR"/>
    <property type="match status" value="1"/>
</dbReference>
<gene>
    <name evidence="5" type="ORF">PENARI_c054G04532</name>
</gene>
<feature type="domain" description="NB-ARC" evidence="3">
    <location>
        <begin position="73"/>
        <end position="232"/>
    </location>
</feature>
<accession>A0A1F5L1W9</accession>